<dbReference type="CDD" id="cd18578">
    <property type="entry name" value="ABC_6TM_Pgp_ABCB1_D2_like"/>
    <property type="match status" value="1"/>
</dbReference>
<dbReference type="InterPro" id="IPR027417">
    <property type="entry name" value="P-loop_NTPase"/>
</dbReference>
<dbReference type="PROSITE" id="PS50929">
    <property type="entry name" value="ABC_TM1F"/>
    <property type="match status" value="1"/>
</dbReference>
<dbReference type="FunFam" id="3.40.50.300:FF:000240">
    <property type="entry name" value="ABC transporter B family member 20"/>
    <property type="match status" value="1"/>
</dbReference>
<comment type="caution">
    <text evidence="15">The sequence shown here is derived from an EMBL/GenBank/DDBJ whole genome shotgun (WGS) entry which is preliminary data.</text>
</comment>
<reference evidence="15 16" key="1">
    <citation type="submission" date="2020-04" db="EMBL/GenBank/DDBJ databases">
        <title>Perkinsus olseni comparative genomics.</title>
        <authorList>
            <person name="Bogema D.R."/>
        </authorList>
    </citation>
    <scope>NUCLEOTIDE SEQUENCE [LARGE SCALE GENOMIC DNA]</scope>
    <source>
        <strain evidence="15">00978-12</strain>
    </source>
</reference>
<dbReference type="Pfam" id="PF00664">
    <property type="entry name" value="ABC_membrane"/>
    <property type="match status" value="1"/>
</dbReference>
<dbReference type="AlphaFoldDB" id="A0A7J6PIN8"/>
<evidence type="ECO:0000259" key="13">
    <source>
        <dbReference type="PROSITE" id="PS50893"/>
    </source>
</evidence>
<dbReference type="PANTHER" id="PTHR43394:SF18">
    <property type="entry name" value="ABC TRANSPORTER B FAMILY MEMBER 11-LIKE"/>
    <property type="match status" value="1"/>
</dbReference>
<dbReference type="GO" id="GO:0016887">
    <property type="term" value="F:ATP hydrolysis activity"/>
    <property type="evidence" value="ECO:0007669"/>
    <property type="project" value="InterPro"/>
</dbReference>
<evidence type="ECO:0000256" key="10">
    <source>
        <dbReference type="ARBA" id="ARBA00023136"/>
    </source>
</evidence>
<keyword evidence="7" id="KW-0067">ATP-binding</keyword>
<dbReference type="GO" id="GO:0005524">
    <property type="term" value="F:ATP binding"/>
    <property type="evidence" value="ECO:0007669"/>
    <property type="project" value="UniProtKB-KW"/>
</dbReference>
<dbReference type="PROSITE" id="PS50893">
    <property type="entry name" value="ABC_TRANSPORTER_2"/>
    <property type="match status" value="2"/>
</dbReference>
<comment type="subcellular location">
    <subcellularLocation>
        <location evidence="1">Membrane</location>
        <topology evidence="1">Multi-pass membrane protein</topology>
    </subcellularLocation>
</comment>
<dbReference type="GO" id="GO:0090374">
    <property type="term" value="P:oligopeptide export from mitochondrion"/>
    <property type="evidence" value="ECO:0007669"/>
    <property type="project" value="TreeGrafter"/>
</dbReference>
<dbReference type="GO" id="GO:0015421">
    <property type="term" value="F:ABC-type oligopeptide transporter activity"/>
    <property type="evidence" value="ECO:0007669"/>
    <property type="project" value="TreeGrafter"/>
</dbReference>
<keyword evidence="8" id="KW-1278">Translocase</keyword>
<dbReference type="SUPFAM" id="SSF52540">
    <property type="entry name" value="P-loop containing nucleoside triphosphate hydrolases"/>
    <property type="match status" value="2"/>
</dbReference>
<dbReference type="OrthoDB" id="417789at2759"/>
<dbReference type="PANTHER" id="PTHR43394">
    <property type="entry name" value="ATP-DEPENDENT PERMEASE MDL1, MITOCHONDRIAL"/>
    <property type="match status" value="1"/>
</dbReference>
<accession>A0A7J6PIN8</accession>
<feature type="domain" description="ABC transmembrane type-1" evidence="14">
    <location>
        <begin position="340"/>
        <end position="625"/>
    </location>
</feature>
<evidence type="ECO:0000256" key="11">
    <source>
        <dbReference type="ARBA" id="ARBA00023180"/>
    </source>
</evidence>
<keyword evidence="9 12" id="KW-1133">Transmembrane helix</keyword>
<evidence type="ECO:0000256" key="9">
    <source>
        <dbReference type="ARBA" id="ARBA00022989"/>
    </source>
</evidence>
<feature type="domain" description="ABC transporter" evidence="13">
    <location>
        <begin position="660"/>
        <end position="897"/>
    </location>
</feature>
<evidence type="ECO:0000256" key="2">
    <source>
        <dbReference type="ARBA" id="ARBA00007577"/>
    </source>
</evidence>
<proteinExistence type="inferred from homology"/>
<dbReference type="Proteomes" id="UP000541610">
    <property type="component" value="Unassembled WGS sequence"/>
</dbReference>
<dbReference type="PROSITE" id="PS00211">
    <property type="entry name" value="ABC_TRANSPORTER_1"/>
    <property type="match status" value="1"/>
</dbReference>
<dbReference type="FunFam" id="3.40.50.300:FF:000479">
    <property type="entry name" value="Multidrug resistance protein 1A"/>
    <property type="match status" value="1"/>
</dbReference>
<keyword evidence="4 12" id="KW-0812">Transmembrane</keyword>
<dbReference type="GO" id="GO:0005743">
    <property type="term" value="C:mitochondrial inner membrane"/>
    <property type="evidence" value="ECO:0007669"/>
    <property type="project" value="TreeGrafter"/>
</dbReference>
<dbReference type="InterPro" id="IPR003439">
    <property type="entry name" value="ABC_transporter-like_ATP-bd"/>
</dbReference>
<feature type="domain" description="ABC transporter" evidence="13">
    <location>
        <begin position="4"/>
        <end position="245"/>
    </location>
</feature>
<dbReference type="InterPro" id="IPR003593">
    <property type="entry name" value="AAA+_ATPase"/>
</dbReference>
<dbReference type="CDD" id="cd03249">
    <property type="entry name" value="ABC_MTABC3_MDL1_MDL2"/>
    <property type="match status" value="1"/>
</dbReference>
<dbReference type="InterPro" id="IPR011527">
    <property type="entry name" value="ABC1_TM_dom"/>
</dbReference>
<sequence>MASIAFHNVTFSYPARPEVEVLSDVSFTINAGEKVAFVGESGSGKSTSVQLLLRFYDPTAGEVLINSKNILEMHVHDLRSIYGYVGQEPFLFATSIRNNLAYGLSGSLIPDEKALVEACRKAQVLDFILSLPNGFDTYCGAGGGQISGGQKQRIAIARALLRRPQVLLLDEATSALDNESEKMVQKTIDYLQEHYNITTISIAHRLSTIRNSDKIFVMKKGQVVESGTHHTLMQNEGEYCALVSAQEAALTREASQDGVHGGAVGLHPSDRRLTPELLRENSSAGNSEVPLNPTGMQFYLGEDEVAIEKARKKQVAKSYKVPYRRLLQFSYNERYYYIPACIGAAGKGLSMPLHALIVSGVIDAFYFPDKEAMMDAVEETSLKYVGLAVGVFLSCLLTHYSFSHIGEYFTYNVRKLSFAKLLEQDIGYFDDPAHAPGKLTASLSTHALKMKAITGQGLGHYVEAFAGFLGGVIISLTGVWQLGLVMTCILPLLILSWKVRSALWWTGTEVDEESLKQASQTASEAVQNMRTVRAFVAEAWTVEFYTGYLNRTVSGASRGAIITGLAYGTSTCVMILAYAAGFYYGGYLIEEQGVGFQAVLQSVMAVMLGSMGVGTTLAFVPDLDDAKVAAHDVLEILDTESKINAVRPTGSVEKMGDGSIEFKSVYFQYPTRPDVAILKGLSFRVESGQQVALVGPSGGGKSTVIALLQRFYDPSEGSIAIGGTDNRMLNVAWWRRHCGLVSQEPVLFDMTLAENLRYGNAETTDDDLLRVARMSKMDFAAALGGPFGWEDSLGPRGSRLSGGQKQRTAIGRALVRDPLVMFLDEATSALDSASERVVQDALETAAVGRTTFTIAHRLSTIKRSDIILVIADGRLVEQGSHDELMSRGGVYYDLYTKGQQ</sequence>
<evidence type="ECO:0000256" key="7">
    <source>
        <dbReference type="ARBA" id="ARBA00022840"/>
    </source>
</evidence>
<dbReference type="Gene3D" id="1.20.1560.10">
    <property type="entry name" value="ABC transporter type 1, transmembrane domain"/>
    <property type="match status" value="1"/>
</dbReference>
<dbReference type="InterPro" id="IPR017871">
    <property type="entry name" value="ABC_transporter-like_CS"/>
</dbReference>
<dbReference type="EMBL" id="JABANP010000015">
    <property type="protein sequence ID" value="KAF4695999.1"/>
    <property type="molecule type" value="Genomic_DNA"/>
</dbReference>
<keyword evidence="10 12" id="KW-0472">Membrane</keyword>
<organism evidence="15 16">
    <name type="scientific">Perkinsus olseni</name>
    <name type="common">Perkinsus atlanticus</name>
    <dbReference type="NCBI Taxonomy" id="32597"/>
    <lineage>
        <taxon>Eukaryota</taxon>
        <taxon>Sar</taxon>
        <taxon>Alveolata</taxon>
        <taxon>Perkinsozoa</taxon>
        <taxon>Perkinsea</taxon>
        <taxon>Perkinsida</taxon>
        <taxon>Perkinsidae</taxon>
        <taxon>Perkinsus</taxon>
    </lineage>
</organism>
<dbReference type="SMART" id="SM00382">
    <property type="entry name" value="AAA"/>
    <property type="match status" value="2"/>
</dbReference>
<name>A0A7J6PIN8_PEROL</name>
<keyword evidence="6" id="KW-0547">Nucleotide-binding</keyword>
<comment type="similarity">
    <text evidence="2">Belongs to the ABC transporter superfamily. ABCB family. Multidrug resistance exporter (TC 3.A.1.201) subfamily.</text>
</comment>
<evidence type="ECO:0000256" key="6">
    <source>
        <dbReference type="ARBA" id="ARBA00022741"/>
    </source>
</evidence>
<feature type="transmembrane region" description="Helical" evidence="12">
    <location>
        <begin position="468"/>
        <end position="495"/>
    </location>
</feature>
<gene>
    <name evidence="15" type="primary">ABCB2_1</name>
    <name evidence="15" type="ORF">FOZ60_002721</name>
</gene>
<feature type="transmembrane region" description="Helical" evidence="12">
    <location>
        <begin position="560"/>
        <end position="584"/>
    </location>
</feature>
<evidence type="ECO:0000259" key="14">
    <source>
        <dbReference type="PROSITE" id="PS50929"/>
    </source>
</evidence>
<evidence type="ECO:0000313" key="16">
    <source>
        <dbReference type="Proteomes" id="UP000541610"/>
    </source>
</evidence>
<keyword evidence="3" id="KW-0813">Transport</keyword>
<keyword evidence="11" id="KW-0325">Glycoprotein</keyword>
<evidence type="ECO:0000256" key="8">
    <source>
        <dbReference type="ARBA" id="ARBA00022967"/>
    </source>
</evidence>
<feature type="transmembrane region" description="Helical" evidence="12">
    <location>
        <begin position="596"/>
        <end position="620"/>
    </location>
</feature>
<protein>
    <submittedName>
        <fullName evidence="15">(ABC) transporter</fullName>
    </submittedName>
</protein>
<dbReference type="InterPro" id="IPR036640">
    <property type="entry name" value="ABC1_TM_sf"/>
</dbReference>
<evidence type="ECO:0000313" key="15">
    <source>
        <dbReference type="EMBL" id="KAF4695999.1"/>
    </source>
</evidence>
<evidence type="ECO:0000256" key="4">
    <source>
        <dbReference type="ARBA" id="ARBA00022692"/>
    </source>
</evidence>
<dbReference type="Gene3D" id="3.40.50.300">
    <property type="entry name" value="P-loop containing nucleotide triphosphate hydrolases"/>
    <property type="match status" value="2"/>
</dbReference>
<keyword evidence="5" id="KW-0677">Repeat</keyword>
<dbReference type="Pfam" id="PF00005">
    <property type="entry name" value="ABC_tran"/>
    <property type="match status" value="2"/>
</dbReference>
<evidence type="ECO:0000256" key="1">
    <source>
        <dbReference type="ARBA" id="ARBA00004141"/>
    </source>
</evidence>
<evidence type="ECO:0000256" key="3">
    <source>
        <dbReference type="ARBA" id="ARBA00022448"/>
    </source>
</evidence>
<dbReference type="InterPro" id="IPR039421">
    <property type="entry name" value="Type_1_exporter"/>
</dbReference>
<evidence type="ECO:0000256" key="12">
    <source>
        <dbReference type="SAM" id="Phobius"/>
    </source>
</evidence>
<evidence type="ECO:0000256" key="5">
    <source>
        <dbReference type="ARBA" id="ARBA00022737"/>
    </source>
</evidence>
<dbReference type="SUPFAM" id="SSF90123">
    <property type="entry name" value="ABC transporter transmembrane region"/>
    <property type="match status" value="1"/>
</dbReference>